<dbReference type="PROSITE" id="PS50059">
    <property type="entry name" value="FKBP_PPIASE"/>
    <property type="match status" value="1"/>
</dbReference>
<dbReference type="SUPFAM" id="SSF54534">
    <property type="entry name" value="FKBP-like"/>
    <property type="match status" value="1"/>
</dbReference>
<keyword evidence="4 5" id="KW-0413">Isomerase</keyword>
<keyword evidence="7" id="KW-0732">Signal</keyword>
<evidence type="ECO:0000256" key="7">
    <source>
        <dbReference type="SAM" id="SignalP"/>
    </source>
</evidence>
<evidence type="ECO:0000256" key="1">
    <source>
        <dbReference type="ARBA" id="ARBA00000971"/>
    </source>
</evidence>
<dbReference type="PANTHER" id="PTHR43811:SF19">
    <property type="entry name" value="39 KDA FK506-BINDING NUCLEAR PROTEIN"/>
    <property type="match status" value="1"/>
</dbReference>
<evidence type="ECO:0000256" key="4">
    <source>
        <dbReference type="ARBA" id="ARBA00023235"/>
    </source>
</evidence>
<evidence type="ECO:0000256" key="2">
    <source>
        <dbReference type="ARBA" id="ARBA00006577"/>
    </source>
</evidence>
<comment type="similarity">
    <text evidence="2 6">Belongs to the FKBP-type PPIase family.</text>
</comment>
<keyword evidence="10" id="KW-1185">Reference proteome</keyword>
<protein>
    <recommendedName>
        <fullName evidence="6">Peptidyl-prolyl cis-trans isomerase</fullName>
        <ecNumber evidence="6">5.2.1.8</ecNumber>
    </recommendedName>
</protein>
<dbReference type="EC" id="5.2.1.8" evidence="6"/>
<comment type="caution">
    <text evidence="9">The sequence shown here is derived from an EMBL/GenBank/DDBJ whole genome shotgun (WGS) entry which is preliminary data.</text>
</comment>
<dbReference type="EMBL" id="JAFIDN010000014">
    <property type="protein sequence ID" value="MBP3193803.1"/>
    <property type="molecule type" value="Genomic_DNA"/>
</dbReference>
<sequence>MLKTNTTRIPFFLTLIAGLIIVASACDDNGFNTVTYDEIGPYDTTGVQRFESDQGLIIYFHEEGDGDIIAESHDVRIRYTGRTPDGEIFDSSFRNGVDSPTTLRVGGMVRGFIQGLAGVPVDGQRMHAAREGSQRTLVIPPELGYGNSSHQLNEDTLIFDIDVVSITSD</sequence>
<dbReference type="PROSITE" id="PS51257">
    <property type="entry name" value="PROKAR_LIPOPROTEIN"/>
    <property type="match status" value="1"/>
</dbReference>
<organism evidence="9 10">
    <name type="scientific">Natronogracilivirga saccharolytica</name>
    <dbReference type="NCBI Taxonomy" id="2812953"/>
    <lineage>
        <taxon>Bacteria</taxon>
        <taxon>Pseudomonadati</taxon>
        <taxon>Balneolota</taxon>
        <taxon>Balneolia</taxon>
        <taxon>Balneolales</taxon>
        <taxon>Cyclonatronaceae</taxon>
        <taxon>Natronogracilivirga</taxon>
    </lineage>
</organism>
<feature type="domain" description="PPIase FKBP-type" evidence="8">
    <location>
        <begin position="72"/>
        <end position="167"/>
    </location>
</feature>
<name>A0A8J7RPI8_9BACT</name>
<evidence type="ECO:0000259" key="8">
    <source>
        <dbReference type="PROSITE" id="PS50059"/>
    </source>
</evidence>
<dbReference type="InterPro" id="IPR046357">
    <property type="entry name" value="PPIase_dom_sf"/>
</dbReference>
<reference evidence="9" key="1">
    <citation type="submission" date="2021-02" db="EMBL/GenBank/DDBJ databases">
        <title>Natronogracilivirga saccharolytica gen. nov. sp. nov. a new anaerobic, haloalkiliphilic carbohydrate-fermenting bacterium from soda lake and proposing of Cyclonatronumiaceae fam. nov. in the phylum Balneolaeota.</title>
        <authorList>
            <person name="Zhilina T.N."/>
            <person name="Sorokin D.Y."/>
            <person name="Zavarzina D.G."/>
            <person name="Toshchakov S.V."/>
            <person name="Kublanov I.V."/>
        </authorList>
    </citation>
    <scope>NUCLEOTIDE SEQUENCE</scope>
    <source>
        <strain evidence="9">Z-1702</strain>
    </source>
</reference>
<dbReference type="AlphaFoldDB" id="A0A8J7RPI8"/>
<gene>
    <name evidence="9" type="ORF">NATSA_14090</name>
</gene>
<evidence type="ECO:0000256" key="5">
    <source>
        <dbReference type="PROSITE-ProRule" id="PRU00277"/>
    </source>
</evidence>
<evidence type="ECO:0000313" key="9">
    <source>
        <dbReference type="EMBL" id="MBP3193803.1"/>
    </source>
</evidence>
<dbReference type="Pfam" id="PF00254">
    <property type="entry name" value="FKBP_C"/>
    <property type="match status" value="1"/>
</dbReference>
<accession>A0A8J7RPI8</accession>
<dbReference type="PANTHER" id="PTHR43811">
    <property type="entry name" value="FKBP-TYPE PEPTIDYL-PROLYL CIS-TRANS ISOMERASE FKPA"/>
    <property type="match status" value="1"/>
</dbReference>
<dbReference type="RefSeq" id="WP_210513260.1">
    <property type="nucleotide sequence ID" value="NZ_JAFIDN010000014.1"/>
</dbReference>
<evidence type="ECO:0000256" key="6">
    <source>
        <dbReference type="RuleBase" id="RU003915"/>
    </source>
</evidence>
<keyword evidence="3 5" id="KW-0697">Rotamase</keyword>
<dbReference type="Gene3D" id="3.10.50.40">
    <property type="match status" value="1"/>
</dbReference>
<proteinExistence type="inferred from homology"/>
<comment type="catalytic activity">
    <reaction evidence="1 5 6">
        <text>[protein]-peptidylproline (omega=180) = [protein]-peptidylproline (omega=0)</text>
        <dbReference type="Rhea" id="RHEA:16237"/>
        <dbReference type="Rhea" id="RHEA-COMP:10747"/>
        <dbReference type="Rhea" id="RHEA-COMP:10748"/>
        <dbReference type="ChEBI" id="CHEBI:83833"/>
        <dbReference type="ChEBI" id="CHEBI:83834"/>
        <dbReference type="EC" id="5.2.1.8"/>
    </reaction>
</comment>
<dbReference type="Proteomes" id="UP000673975">
    <property type="component" value="Unassembled WGS sequence"/>
</dbReference>
<evidence type="ECO:0000313" key="10">
    <source>
        <dbReference type="Proteomes" id="UP000673975"/>
    </source>
</evidence>
<evidence type="ECO:0000256" key="3">
    <source>
        <dbReference type="ARBA" id="ARBA00023110"/>
    </source>
</evidence>
<feature type="chain" id="PRO_5035186551" description="Peptidyl-prolyl cis-trans isomerase" evidence="7">
    <location>
        <begin position="26"/>
        <end position="169"/>
    </location>
</feature>
<feature type="signal peptide" evidence="7">
    <location>
        <begin position="1"/>
        <end position="25"/>
    </location>
</feature>
<dbReference type="GO" id="GO:0003755">
    <property type="term" value="F:peptidyl-prolyl cis-trans isomerase activity"/>
    <property type="evidence" value="ECO:0007669"/>
    <property type="project" value="UniProtKB-UniRule"/>
</dbReference>
<dbReference type="InterPro" id="IPR001179">
    <property type="entry name" value="PPIase_FKBP_dom"/>
</dbReference>